<dbReference type="PRINTS" id="PR01686">
    <property type="entry name" value="EP450ICYP2D"/>
</dbReference>
<name>A0A8C9S152_SCLFO</name>
<proteinExistence type="inferred from homology"/>
<keyword evidence="5 10" id="KW-0479">Metal-binding</keyword>
<dbReference type="CDD" id="cd11026">
    <property type="entry name" value="CYP2"/>
    <property type="match status" value="1"/>
</dbReference>
<evidence type="ECO:0000256" key="1">
    <source>
        <dbReference type="ARBA" id="ARBA00001971"/>
    </source>
</evidence>
<dbReference type="SUPFAM" id="SSF48264">
    <property type="entry name" value="Cytochrome P450"/>
    <property type="match status" value="1"/>
</dbReference>
<keyword evidence="8 11" id="KW-0503">Monooxygenase</keyword>
<dbReference type="PANTHER" id="PTHR24300:SF327">
    <property type="entry name" value="CYTOCHROME P450 2F2-RELATED"/>
    <property type="match status" value="1"/>
</dbReference>
<feature type="signal peptide" evidence="12">
    <location>
        <begin position="1"/>
        <end position="24"/>
    </location>
</feature>
<dbReference type="OrthoDB" id="2789670at2759"/>
<evidence type="ECO:0000256" key="10">
    <source>
        <dbReference type="PIRSR" id="PIRSR602401-1"/>
    </source>
</evidence>
<dbReference type="GO" id="GO:0020037">
    <property type="term" value="F:heme binding"/>
    <property type="evidence" value="ECO:0007669"/>
    <property type="project" value="InterPro"/>
</dbReference>
<evidence type="ECO:0000256" key="6">
    <source>
        <dbReference type="ARBA" id="ARBA00023002"/>
    </source>
</evidence>
<dbReference type="FunFam" id="1.10.630.10:FF:000004">
    <property type="entry name" value="cytochrome P450 2D15 isoform X1"/>
    <property type="match status" value="1"/>
</dbReference>
<dbReference type="InterPro" id="IPR001128">
    <property type="entry name" value="Cyt_P450"/>
</dbReference>
<dbReference type="GO" id="GO:0016020">
    <property type="term" value="C:membrane"/>
    <property type="evidence" value="ECO:0007669"/>
    <property type="project" value="UniProtKB-SubCell"/>
</dbReference>
<comment type="cofactor">
    <cofactor evidence="1 10">
        <name>heme</name>
        <dbReference type="ChEBI" id="CHEBI:30413"/>
    </cofactor>
</comment>
<dbReference type="GO" id="GO:0016712">
    <property type="term" value="F:oxidoreductase activity, acting on paired donors, with incorporation or reduction of molecular oxygen, reduced flavin or flavoprotein as one donor, and incorporation of one atom of oxygen"/>
    <property type="evidence" value="ECO:0007669"/>
    <property type="project" value="InterPro"/>
</dbReference>
<keyword evidence="6 11" id="KW-0560">Oxidoreductase</keyword>
<evidence type="ECO:0000256" key="8">
    <source>
        <dbReference type="ARBA" id="ARBA00023033"/>
    </source>
</evidence>
<dbReference type="PANTHER" id="PTHR24300">
    <property type="entry name" value="CYTOCHROME P450 508A4-RELATED"/>
    <property type="match status" value="1"/>
</dbReference>
<accession>A0A8C9S152</accession>
<dbReference type="AlphaFoldDB" id="A0A8C9S152"/>
<dbReference type="PROSITE" id="PS00086">
    <property type="entry name" value="CYTOCHROME_P450"/>
    <property type="match status" value="1"/>
</dbReference>
<dbReference type="InterPro" id="IPR050182">
    <property type="entry name" value="Cytochrome_P450_fam2"/>
</dbReference>
<evidence type="ECO:0000256" key="11">
    <source>
        <dbReference type="RuleBase" id="RU000461"/>
    </source>
</evidence>
<evidence type="ECO:0000256" key="9">
    <source>
        <dbReference type="ARBA" id="ARBA00023136"/>
    </source>
</evidence>
<keyword evidence="7 10" id="KW-0408">Iron</keyword>
<dbReference type="GeneID" id="108926356"/>
<dbReference type="GO" id="GO:0006805">
    <property type="term" value="P:xenobiotic metabolic process"/>
    <property type="evidence" value="ECO:0007669"/>
    <property type="project" value="TreeGrafter"/>
</dbReference>
<dbReference type="InterPro" id="IPR036396">
    <property type="entry name" value="Cyt_P450_sf"/>
</dbReference>
<evidence type="ECO:0000256" key="5">
    <source>
        <dbReference type="ARBA" id="ARBA00022723"/>
    </source>
</evidence>
<comment type="similarity">
    <text evidence="3 11">Belongs to the cytochrome P450 family.</text>
</comment>
<dbReference type="GO" id="GO:0005506">
    <property type="term" value="F:iron ion binding"/>
    <property type="evidence" value="ECO:0007669"/>
    <property type="project" value="InterPro"/>
</dbReference>
<keyword evidence="9" id="KW-0472">Membrane</keyword>
<dbReference type="Gene3D" id="1.10.630.10">
    <property type="entry name" value="Cytochrome P450"/>
    <property type="match status" value="1"/>
</dbReference>
<organism evidence="13 14">
    <name type="scientific">Scleropages formosus</name>
    <name type="common">Asian bonytongue</name>
    <name type="synonym">Osteoglossum formosum</name>
    <dbReference type="NCBI Taxonomy" id="113540"/>
    <lineage>
        <taxon>Eukaryota</taxon>
        <taxon>Metazoa</taxon>
        <taxon>Chordata</taxon>
        <taxon>Craniata</taxon>
        <taxon>Vertebrata</taxon>
        <taxon>Euteleostomi</taxon>
        <taxon>Actinopterygii</taxon>
        <taxon>Neopterygii</taxon>
        <taxon>Teleostei</taxon>
        <taxon>Osteoglossocephala</taxon>
        <taxon>Osteoglossomorpha</taxon>
        <taxon>Osteoglossiformes</taxon>
        <taxon>Osteoglossidae</taxon>
        <taxon>Scleropages</taxon>
    </lineage>
</organism>
<reference evidence="13 14" key="1">
    <citation type="submission" date="2019-04" db="EMBL/GenBank/DDBJ databases">
        <authorList>
            <consortium name="Wellcome Sanger Institute Data Sharing"/>
        </authorList>
    </citation>
    <scope>NUCLEOTIDE SEQUENCE [LARGE SCALE GENOMIC DNA]</scope>
</reference>
<dbReference type="InterPro" id="IPR017972">
    <property type="entry name" value="Cyt_P450_CS"/>
</dbReference>
<gene>
    <name evidence="13" type="primary">LOC108926356</name>
</gene>
<dbReference type="GeneTree" id="ENSGT00940000163301"/>
<dbReference type="Ensembl" id="ENSSFOT00015027981.2">
    <property type="protein sequence ID" value="ENSSFOP00015027670.2"/>
    <property type="gene ID" value="ENSSFOG00015017746.2"/>
</dbReference>
<evidence type="ECO:0000313" key="13">
    <source>
        <dbReference type="Ensembl" id="ENSSFOP00015027670.2"/>
    </source>
</evidence>
<evidence type="ECO:0000313" key="14">
    <source>
        <dbReference type="Proteomes" id="UP000694397"/>
    </source>
</evidence>
<dbReference type="InterPro" id="IPR002401">
    <property type="entry name" value="Cyt_P450_E_grp-I"/>
</dbReference>
<dbReference type="RefSeq" id="XP_018594542.1">
    <property type="nucleotide sequence ID" value="XM_018739026.2"/>
</dbReference>
<protein>
    <submittedName>
        <fullName evidence="13">Cytochrome P450, family 2, subfamily X, polypeptide 7</fullName>
    </submittedName>
</protein>
<sequence length="491" mass="56531">MLNTLLLLWIGFCLLFFLFKTRRPKNFPPGPQPIPIFGNLLQLNLRNPIKDLEKLSERYGKVFSIYFGARPAVVLNGLQAMKEAIVTQAVDFAGRPSGLLVSHATEKRGVIFADYGPSWREHRRFALMTLRNFGLGKKSMEDRILEEISYVTTLLERSDGKSMNPHTLFHKAASNIICSILFGTRYEYDDEFLQHIIHLYMDNTKIANGPWAMLYDTLPMIRRIPLPFQRVFHNMNELKRISADQIAQHKSSRVPGEPRDFIDCYLDEMEKRGNGGSNFDERQLIMYILDIHVAGTDTTSNTLLAAFLYLMNHPDVQARCQQEIDAVLGERAHASFEDKHKMPYVQAMIHEVQRIANIVPLSVFHRTTKDTQLMGYDIPKDTLIIQNLTSVLYEESQWKFPHDFNPSNFLNEQGEFVKPEAFMPFSAGPRMCLGEGLARMELFLFLVTLLRRFQFVWPEDAGEPDYTPIFGVTLTPKPYSMGVRLRCHQAE</sequence>
<comment type="subcellular location">
    <subcellularLocation>
        <location evidence="2">Membrane</location>
    </subcellularLocation>
</comment>
<evidence type="ECO:0000256" key="4">
    <source>
        <dbReference type="ARBA" id="ARBA00022617"/>
    </source>
</evidence>
<dbReference type="Proteomes" id="UP000694397">
    <property type="component" value="Chromosome 7"/>
</dbReference>
<keyword evidence="12" id="KW-0732">Signal</keyword>
<keyword evidence="14" id="KW-1185">Reference proteome</keyword>
<evidence type="ECO:0000256" key="12">
    <source>
        <dbReference type="SAM" id="SignalP"/>
    </source>
</evidence>
<dbReference type="PRINTS" id="PR00385">
    <property type="entry name" value="P450"/>
</dbReference>
<dbReference type="GO" id="GO:0006082">
    <property type="term" value="P:organic acid metabolic process"/>
    <property type="evidence" value="ECO:0007669"/>
    <property type="project" value="TreeGrafter"/>
</dbReference>
<dbReference type="Pfam" id="PF00067">
    <property type="entry name" value="p450"/>
    <property type="match status" value="1"/>
</dbReference>
<evidence type="ECO:0000256" key="7">
    <source>
        <dbReference type="ARBA" id="ARBA00023004"/>
    </source>
</evidence>
<dbReference type="PRINTS" id="PR00463">
    <property type="entry name" value="EP450I"/>
</dbReference>
<reference evidence="13" key="3">
    <citation type="submission" date="2025-09" db="UniProtKB">
        <authorList>
            <consortium name="Ensembl"/>
        </authorList>
    </citation>
    <scope>IDENTIFICATION</scope>
</reference>
<feature type="binding site" description="axial binding residue" evidence="10">
    <location>
        <position position="432"/>
    </location>
    <ligand>
        <name>heme</name>
        <dbReference type="ChEBI" id="CHEBI:30413"/>
    </ligand>
    <ligandPart>
        <name>Fe</name>
        <dbReference type="ChEBI" id="CHEBI:18248"/>
    </ligandPart>
</feature>
<dbReference type="KEGG" id="sfm:108926356"/>
<keyword evidence="4 10" id="KW-0349">Heme</keyword>
<dbReference type="InterPro" id="IPR008069">
    <property type="entry name" value="Cyt_P450_E_grp-I_CYP2D-like"/>
</dbReference>
<feature type="chain" id="PRO_5034236042" evidence="12">
    <location>
        <begin position="25"/>
        <end position="491"/>
    </location>
</feature>
<evidence type="ECO:0000256" key="3">
    <source>
        <dbReference type="ARBA" id="ARBA00010617"/>
    </source>
</evidence>
<dbReference type="GO" id="GO:0005737">
    <property type="term" value="C:cytoplasm"/>
    <property type="evidence" value="ECO:0007669"/>
    <property type="project" value="TreeGrafter"/>
</dbReference>
<reference evidence="13" key="2">
    <citation type="submission" date="2025-08" db="UniProtKB">
        <authorList>
            <consortium name="Ensembl"/>
        </authorList>
    </citation>
    <scope>IDENTIFICATION</scope>
</reference>
<evidence type="ECO:0000256" key="2">
    <source>
        <dbReference type="ARBA" id="ARBA00004370"/>
    </source>
</evidence>